<feature type="compositionally biased region" description="Polar residues" evidence="1">
    <location>
        <begin position="104"/>
        <end position="120"/>
    </location>
</feature>
<evidence type="ECO:0000313" key="2">
    <source>
        <dbReference type="EMBL" id="KAE9391311.1"/>
    </source>
</evidence>
<evidence type="ECO:0000256" key="1">
    <source>
        <dbReference type="SAM" id="MobiDB-lite"/>
    </source>
</evidence>
<reference evidence="2" key="1">
    <citation type="journal article" date="2019" name="Environ. Microbiol.">
        <title>Fungal ecological strategies reflected in gene transcription - a case study of two litter decomposers.</title>
        <authorList>
            <person name="Barbi F."/>
            <person name="Kohler A."/>
            <person name="Barry K."/>
            <person name="Baskaran P."/>
            <person name="Daum C."/>
            <person name="Fauchery L."/>
            <person name="Ihrmark K."/>
            <person name="Kuo A."/>
            <person name="LaButti K."/>
            <person name="Lipzen A."/>
            <person name="Morin E."/>
            <person name="Grigoriev I.V."/>
            <person name="Henrissat B."/>
            <person name="Lindahl B."/>
            <person name="Martin F."/>
        </authorList>
    </citation>
    <scope>NUCLEOTIDE SEQUENCE</scope>
    <source>
        <strain evidence="2">JB14</strain>
    </source>
</reference>
<dbReference type="AlphaFoldDB" id="A0A6A4GZS2"/>
<proteinExistence type="predicted"/>
<evidence type="ECO:0000313" key="3">
    <source>
        <dbReference type="Proteomes" id="UP000799118"/>
    </source>
</evidence>
<dbReference type="EMBL" id="ML769628">
    <property type="protein sequence ID" value="KAE9391311.1"/>
    <property type="molecule type" value="Genomic_DNA"/>
</dbReference>
<name>A0A6A4GZS2_9AGAR</name>
<feature type="compositionally biased region" description="Basic and acidic residues" evidence="1">
    <location>
        <begin position="121"/>
        <end position="132"/>
    </location>
</feature>
<keyword evidence="3" id="KW-1185">Reference proteome</keyword>
<accession>A0A6A4GZS2</accession>
<sequence length="132" mass="14731">MERRTLSDLYSEQVRRLAESESFTITWTKDGVVLPEYANQTKVVISPEETGFEHAEGGREGGETSALGHSMYEANVRFHTPKTQWRESKEHALSGVVKVVNPSHGHSNIESALNQQSDVDSGSRDSRLASWD</sequence>
<organism evidence="2 3">
    <name type="scientific">Gymnopus androsaceus JB14</name>
    <dbReference type="NCBI Taxonomy" id="1447944"/>
    <lineage>
        <taxon>Eukaryota</taxon>
        <taxon>Fungi</taxon>
        <taxon>Dikarya</taxon>
        <taxon>Basidiomycota</taxon>
        <taxon>Agaricomycotina</taxon>
        <taxon>Agaricomycetes</taxon>
        <taxon>Agaricomycetidae</taxon>
        <taxon>Agaricales</taxon>
        <taxon>Marasmiineae</taxon>
        <taxon>Omphalotaceae</taxon>
        <taxon>Gymnopus</taxon>
    </lineage>
</organism>
<protein>
    <submittedName>
        <fullName evidence="2">Uncharacterized protein</fullName>
    </submittedName>
</protein>
<feature type="region of interest" description="Disordered" evidence="1">
    <location>
        <begin position="101"/>
        <end position="132"/>
    </location>
</feature>
<dbReference type="Proteomes" id="UP000799118">
    <property type="component" value="Unassembled WGS sequence"/>
</dbReference>
<gene>
    <name evidence="2" type="ORF">BT96DRAFT_1061039</name>
</gene>